<evidence type="ECO:0000313" key="3">
    <source>
        <dbReference type="EMBL" id="CAF4290246.1"/>
    </source>
</evidence>
<name>A0A815KQ94_9BILA</name>
<sequence>MFRFDAVNFQRIPNVFEYEGYRRPMKKTNVMRTTDEMDIADAELDRLSHTLDIEDEEEHIAEPAPVDRHRRQVPNYMQANNGPLGKPQFSVQGAGSAQNGRNWNFGGQVGASAKVWESQNRRHSVGVGGTYGQSFGKYEVAE</sequence>
<comment type="caution">
    <text evidence="2">The sequence shown here is derived from an EMBL/GenBank/DDBJ whole genome shotgun (WGS) entry which is preliminary data.</text>
</comment>
<protein>
    <submittedName>
        <fullName evidence="2">Uncharacterized protein</fullName>
    </submittedName>
</protein>
<keyword evidence="4" id="KW-1185">Reference proteome</keyword>
<dbReference type="Proteomes" id="UP000663829">
    <property type="component" value="Unassembled WGS sequence"/>
</dbReference>
<feature type="compositionally biased region" description="Polar residues" evidence="1">
    <location>
        <begin position="89"/>
        <end position="102"/>
    </location>
</feature>
<evidence type="ECO:0000256" key="1">
    <source>
        <dbReference type="SAM" id="MobiDB-lite"/>
    </source>
</evidence>
<reference evidence="2" key="1">
    <citation type="submission" date="2021-02" db="EMBL/GenBank/DDBJ databases">
        <authorList>
            <person name="Nowell W R."/>
        </authorList>
    </citation>
    <scope>NUCLEOTIDE SEQUENCE</scope>
</reference>
<accession>A0A815KQ94</accession>
<dbReference type="EMBL" id="CAJNOQ010017271">
    <property type="protein sequence ID" value="CAF1396081.1"/>
    <property type="molecule type" value="Genomic_DNA"/>
</dbReference>
<dbReference type="EMBL" id="CAJOBC010082686">
    <property type="protein sequence ID" value="CAF4290246.1"/>
    <property type="molecule type" value="Genomic_DNA"/>
</dbReference>
<dbReference type="OrthoDB" id="8117451at2759"/>
<evidence type="ECO:0000313" key="2">
    <source>
        <dbReference type="EMBL" id="CAF1396081.1"/>
    </source>
</evidence>
<organism evidence="2 4">
    <name type="scientific">Didymodactylos carnosus</name>
    <dbReference type="NCBI Taxonomy" id="1234261"/>
    <lineage>
        <taxon>Eukaryota</taxon>
        <taxon>Metazoa</taxon>
        <taxon>Spiralia</taxon>
        <taxon>Gnathifera</taxon>
        <taxon>Rotifera</taxon>
        <taxon>Eurotatoria</taxon>
        <taxon>Bdelloidea</taxon>
        <taxon>Philodinida</taxon>
        <taxon>Philodinidae</taxon>
        <taxon>Didymodactylos</taxon>
    </lineage>
</organism>
<dbReference type="Proteomes" id="UP000681722">
    <property type="component" value="Unassembled WGS sequence"/>
</dbReference>
<proteinExistence type="predicted"/>
<feature type="region of interest" description="Disordered" evidence="1">
    <location>
        <begin position="76"/>
        <end position="104"/>
    </location>
</feature>
<dbReference type="AlphaFoldDB" id="A0A815KQ94"/>
<gene>
    <name evidence="2" type="ORF">GPM918_LOCUS33035</name>
    <name evidence="3" type="ORF">SRO942_LOCUS33711</name>
</gene>
<evidence type="ECO:0000313" key="4">
    <source>
        <dbReference type="Proteomes" id="UP000663829"/>
    </source>
</evidence>